<dbReference type="EMBL" id="CAJVPY010010295">
    <property type="protein sequence ID" value="CAG8717497.1"/>
    <property type="molecule type" value="Genomic_DNA"/>
</dbReference>
<proteinExistence type="predicted"/>
<evidence type="ECO:0000313" key="3">
    <source>
        <dbReference type="Proteomes" id="UP000789405"/>
    </source>
</evidence>
<reference evidence="2" key="1">
    <citation type="submission" date="2021-06" db="EMBL/GenBank/DDBJ databases">
        <authorList>
            <person name="Kallberg Y."/>
            <person name="Tangrot J."/>
            <person name="Rosling A."/>
        </authorList>
    </citation>
    <scope>NUCLEOTIDE SEQUENCE</scope>
    <source>
        <strain evidence="2">MA453B</strain>
    </source>
</reference>
<keyword evidence="1" id="KW-1133">Transmembrane helix</keyword>
<name>A0A9N9I1S0_9GLOM</name>
<feature type="transmembrane region" description="Helical" evidence="1">
    <location>
        <begin position="20"/>
        <end position="36"/>
    </location>
</feature>
<dbReference type="OrthoDB" id="2434437at2759"/>
<dbReference type="AlphaFoldDB" id="A0A9N9I1S0"/>
<sequence length="285" mass="33250">MSFIVDESYIPQNRQDLYDAVLNVLFPITFVVLLNVRKEMKMNENNKELKNSKTEIENLEICETLVDGQTKEMNKNEESTFKEIALPLLDDVLYNIVTWMIPLIVSFAYKDILSMKIFSLINMCLHLSCTVMAIFAKLLAKKYRMKFFGDSVEKKGFCWTIKDLKINDDHGYGMKFYSDNVVINGLFHLKIKDPKINEGKRPPYCIVIYVFLVFFPVVAIPIFWITIILKNACVFIQIMSLTRSVNYYTEELPDNFLATSTSIIQHSLYIEFLHLKKYHRKIGGE</sequence>
<keyword evidence="3" id="KW-1185">Reference proteome</keyword>
<evidence type="ECO:0000313" key="2">
    <source>
        <dbReference type="EMBL" id="CAG8717497.1"/>
    </source>
</evidence>
<organism evidence="2 3">
    <name type="scientific">Dentiscutata erythropus</name>
    <dbReference type="NCBI Taxonomy" id="1348616"/>
    <lineage>
        <taxon>Eukaryota</taxon>
        <taxon>Fungi</taxon>
        <taxon>Fungi incertae sedis</taxon>
        <taxon>Mucoromycota</taxon>
        <taxon>Glomeromycotina</taxon>
        <taxon>Glomeromycetes</taxon>
        <taxon>Diversisporales</taxon>
        <taxon>Gigasporaceae</taxon>
        <taxon>Dentiscutata</taxon>
    </lineage>
</organism>
<keyword evidence="1" id="KW-0472">Membrane</keyword>
<feature type="transmembrane region" description="Helical" evidence="1">
    <location>
        <begin position="204"/>
        <end position="229"/>
    </location>
</feature>
<keyword evidence="1" id="KW-0812">Transmembrane</keyword>
<feature type="transmembrane region" description="Helical" evidence="1">
    <location>
        <begin position="92"/>
        <end position="109"/>
    </location>
</feature>
<comment type="caution">
    <text evidence="2">The sequence shown here is derived from an EMBL/GenBank/DDBJ whole genome shotgun (WGS) entry which is preliminary data.</text>
</comment>
<gene>
    <name evidence="2" type="ORF">DERYTH_LOCUS14051</name>
</gene>
<evidence type="ECO:0000256" key="1">
    <source>
        <dbReference type="SAM" id="Phobius"/>
    </source>
</evidence>
<protein>
    <submittedName>
        <fullName evidence="2">111_t:CDS:1</fullName>
    </submittedName>
</protein>
<feature type="transmembrane region" description="Helical" evidence="1">
    <location>
        <begin position="115"/>
        <end position="136"/>
    </location>
</feature>
<accession>A0A9N9I1S0</accession>
<dbReference type="Proteomes" id="UP000789405">
    <property type="component" value="Unassembled WGS sequence"/>
</dbReference>